<dbReference type="Gene3D" id="2.60.120.260">
    <property type="entry name" value="Galactose-binding domain-like"/>
    <property type="match status" value="4"/>
</dbReference>
<dbReference type="Pfam" id="PF03422">
    <property type="entry name" value="CBM_6"/>
    <property type="match status" value="4"/>
</dbReference>
<gene>
    <name evidence="4" type="ORF">SAMN05660293_01426</name>
</gene>
<evidence type="ECO:0000259" key="3">
    <source>
        <dbReference type="PROSITE" id="PS51175"/>
    </source>
</evidence>
<dbReference type="Proteomes" id="UP000190897">
    <property type="component" value="Unassembled WGS sequence"/>
</dbReference>
<feature type="domain" description="CBM6" evidence="3">
    <location>
        <begin position="26"/>
        <end position="147"/>
    </location>
</feature>
<dbReference type="Pfam" id="PF18962">
    <property type="entry name" value="Por_Secre_tail"/>
    <property type="match status" value="1"/>
</dbReference>
<dbReference type="OrthoDB" id="177731at2"/>
<dbReference type="Gene3D" id="2.60.40.1080">
    <property type="match status" value="1"/>
</dbReference>
<protein>
    <submittedName>
        <fullName evidence="4">Por secretion system C-terminal sorting domain-containing protein</fullName>
    </submittedName>
</protein>
<sequence length="1386" mass="152584">MKKLLLAYFLLSSFISQAQSYKSLPGKIEAEDYTTMNSVGTEGTSDIDGGQNVGWIQDGSWMDYDVNATVAGYYTFRFRVANGYSPEAMLSVKNANGDMLGQRILPETGGMQNYTTVSFVALLPQGNQTLRIFAEKGGFNFNWFEGSASRNVSGRIEAEDFDAVSDVRTETTADTDGNLNVGYIDDGDYLDYNIKLASGGTYTANFRIANSYGSGVIEIKNGSGTLLGQLNVPQTGGWQNWATISTQLTLPAGSQVIRLATPQGAFNFNWFELVSQGEPTIGTALPARMQAESFDASNNIGTEATTDDGGGENVGWIQDDSWMEYKVNSAEQGIYTFSYRVANGYSPEASFALKKGDGTELGRITVPQTGGMQGWRTVNMLAALPAGNETLKIQSLKSGWNFNWFEAKASRPLTGRMEAETFDLASDVRTEETSDTDGGSAVTYIDDADWLDYNVKIAAAGAYTIGFRISNSYGNGLIEIKNGAGNVLGNINVPQTGGWNNYSTIRTTVNLPAGSQILRIYANRGAFNLNWFEITTGTVQEQSTITFGELGTKGLQEGTFNLVASSNNIESPITFSSSNTAVATVSNATGVWKATLVGAGQTTIIASQSASEHYLQAENVSRDLTVTEQSTPTDPIAGAKIILDPKRWYQLTNAANGLEGLFDGNTQADVLTGWGKAIDYYDAYYPLKDGEQITLESVKFFDFTGSTENQPFILSVIDDQWNRIQVATFTGSVYNGWVGPYPDRASNNQFTLDAPVSNIRYLVLTIPNLLPTELELYGSYTPAPPSNAPGRTKNIRLKDLLGVNGYEWNFQDGAHTESLVESKVTAAKSFSGFRHYMDWEKLESREGVFSYNPTLSGSWNYDLIYERLKQENIEVLACLKTLPGWMLASYPEGERDSENVPVRYGKDFKDPLSYIEQAKVAFQYVARYGSNVNVDPSLLKVDTIPRWFGDYANTVKIGLDLIKYIECDNERDKWWKGRKGYQTAREYAANISAFYDGHKNTMGAGVGVKNADPNMKVVIAGMVTGPDYLKGMVDWCKEFRGYRPDGSVNLCWDVVNFHLYTDDASSNQSGTSTRGVAPEVGNAHITLDNFVKTSKEMSQDMPVWITEAGYDLTQTSPLKAIPIGDKSPMQTQADWILRTSLFSARHGIEKIFYYQMYDDNPAWGWMFGSSGLLNDDQSRRPVSDYFIQTKNLFGDYIYKETIHADPVVDRYELNGKSLFILAIPDEVGRTAEYTIDLGETGVAKIYTPTAGSDYMAMQEKGIVDGKVTVTVTETPIFVIASSAQNARTAAAAPELINELPLHEDVNVFPNPAADFINIELANENSANVELKLFDAKTGRLYKNGYLQKQSNKLSHKLDLTHLPVGTYIIEVKQGNQSTFRKVAKVL</sequence>
<reference evidence="5" key="1">
    <citation type="submission" date="2017-02" db="EMBL/GenBank/DDBJ databases">
        <authorList>
            <person name="Varghese N."/>
            <person name="Submissions S."/>
        </authorList>
    </citation>
    <scope>NUCLEOTIDE SEQUENCE [LARGE SCALE GENOMIC DNA]</scope>
    <source>
        <strain evidence="5">DSM 22270</strain>
    </source>
</reference>
<evidence type="ECO:0000256" key="1">
    <source>
        <dbReference type="ARBA" id="ARBA00022729"/>
    </source>
</evidence>
<evidence type="ECO:0000256" key="2">
    <source>
        <dbReference type="SAM" id="SignalP"/>
    </source>
</evidence>
<dbReference type="NCBIfam" id="TIGR04183">
    <property type="entry name" value="Por_Secre_tail"/>
    <property type="match status" value="1"/>
</dbReference>
<dbReference type="EMBL" id="FUZA01000001">
    <property type="protein sequence ID" value="SKB61356.1"/>
    <property type="molecule type" value="Genomic_DNA"/>
</dbReference>
<dbReference type="InterPro" id="IPR008979">
    <property type="entry name" value="Galactose-bd-like_sf"/>
</dbReference>
<dbReference type="CDD" id="cd04080">
    <property type="entry name" value="CBM6_cellulase-like"/>
    <property type="match status" value="4"/>
</dbReference>
<dbReference type="SUPFAM" id="SSF49785">
    <property type="entry name" value="Galactose-binding domain-like"/>
    <property type="match status" value="4"/>
</dbReference>
<dbReference type="RefSeq" id="WP_082213891.1">
    <property type="nucleotide sequence ID" value="NZ_FUZA01000001.1"/>
</dbReference>
<organism evidence="4 5">
    <name type="scientific">Dyadobacter psychrophilus</name>
    <dbReference type="NCBI Taxonomy" id="651661"/>
    <lineage>
        <taxon>Bacteria</taxon>
        <taxon>Pseudomonadati</taxon>
        <taxon>Bacteroidota</taxon>
        <taxon>Cytophagia</taxon>
        <taxon>Cytophagales</taxon>
        <taxon>Spirosomataceae</taxon>
        <taxon>Dyadobacter</taxon>
    </lineage>
</organism>
<name>A0A1T5CPS6_9BACT</name>
<dbReference type="PROSITE" id="PS51175">
    <property type="entry name" value="CBM6"/>
    <property type="match status" value="4"/>
</dbReference>
<feature type="signal peptide" evidence="2">
    <location>
        <begin position="1"/>
        <end position="18"/>
    </location>
</feature>
<feature type="domain" description="CBM6" evidence="3">
    <location>
        <begin position="287"/>
        <end position="408"/>
    </location>
</feature>
<feature type="chain" id="PRO_5012256384" evidence="2">
    <location>
        <begin position="19"/>
        <end position="1386"/>
    </location>
</feature>
<evidence type="ECO:0000313" key="5">
    <source>
        <dbReference type="Proteomes" id="UP000190897"/>
    </source>
</evidence>
<feature type="domain" description="CBM6" evidence="3">
    <location>
        <begin position="154"/>
        <end position="274"/>
    </location>
</feature>
<dbReference type="GO" id="GO:0030246">
    <property type="term" value="F:carbohydrate binding"/>
    <property type="evidence" value="ECO:0007669"/>
    <property type="project" value="InterPro"/>
</dbReference>
<dbReference type="InterPro" id="IPR006584">
    <property type="entry name" value="Cellulose-bd_IV"/>
</dbReference>
<evidence type="ECO:0000313" key="4">
    <source>
        <dbReference type="EMBL" id="SKB61356.1"/>
    </source>
</evidence>
<dbReference type="SMART" id="SM00606">
    <property type="entry name" value="CBD_IV"/>
    <property type="match status" value="4"/>
</dbReference>
<dbReference type="InterPro" id="IPR026444">
    <property type="entry name" value="Secre_tail"/>
</dbReference>
<feature type="domain" description="CBM6" evidence="3">
    <location>
        <begin position="415"/>
        <end position="535"/>
    </location>
</feature>
<dbReference type="InterPro" id="IPR008964">
    <property type="entry name" value="Invasin/intimin_cell_adhesion"/>
</dbReference>
<keyword evidence="1 2" id="KW-0732">Signal</keyword>
<dbReference type="SUPFAM" id="SSF51445">
    <property type="entry name" value="(Trans)glycosidases"/>
    <property type="match status" value="1"/>
</dbReference>
<dbReference type="Gene3D" id="3.20.20.80">
    <property type="entry name" value="Glycosidases"/>
    <property type="match status" value="1"/>
</dbReference>
<accession>A0A1T5CPS6</accession>
<dbReference type="SUPFAM" id="SSF49373">
    <property type="entry name" value="Invasin/intimin cell-adhesion fragments"/>
    <property type="match status" value="1"/>
</dbReference>
<dbReference type="InterPro" id="IPR017853">
    <property type="entry name" value="GH"/>
</dbReference>
<proteinExistence type="predicted"/>
<dbReference type="InterPro" id="IPR005084">
    <property type="entry name" value="CBM6"/>
</dbReference>
<keyword evidence="5" id="KW-1185">Reference proteome</keyword>
<dbReference type="STRING" id="651661.SAMN05660293_01426"/>